<evidence type="ECO:0000313" key="3">
    <source>
        <dbReference type="EMBL" id="OKO98703.1"/>
    </source>
</evidence>
<feature type="compositionally biased region" description="Basic residues" evidence="1">
    <location>
        <begin position="64"/>
        <end position="73"/>
    </location>
</feature>
<gene>
    <name evidence="3" type="ORF">PENSUB_8954</name>
</gene>
<proteinExistence type="predicted"/>
<sequence length="282" mass="31144">MGQRSKVLDIEGPTPKFLYAIIKQLNLKDIDWNKVASDLEISNGHAARMRYSRFKSQIDPSTPRAKKKNAKKGGKGDLKGDLQTPQTLPHPPFSEPGVVPKLEPTESPFQPNPNPFVVKYEPGNPDAHGMQGPSNPQEGFFSPFTQLMSPAQNMLSPRMMPPRYIEQLDPVSYGPQPQHAVVGGPYSLASGTYAPVLKSNPSAFTTYPAFSMPQDFHRQDFHSQTPSFHSGPVIPWELVPQQQNESAPSPARIKEEPGTCEKSIESVVIKAEEVSTDKICIE</sequence>
<protein>
    <recommendedName>
        <fullName evidence="2">Myb-like DNA-binding domain-containing protein</fullName>
    </recommendedName>
</protein>
<evidence type="ECO:0000313" key="4">
    <source>
        <dbReference type="Proteomes" id="UP000186955"/>
    </source>
</evidence>
<feature type="domain" description="Myb-like DNA-binding" evidence="2">
    <location>
        <begin position="15"/>
        <end position="59"/>
    </location>
</feature>
<feature type="region of interest" description="Disordered" evidence="1">
    <location>
        <begin position="52"/>
        <end position="137"/>
    </location>
</feature>
<evidence type="ECO:0000256" key="1">
    <source>
        <dbReference type="SAM" id="MobiDB-lite"/>
    </source>
</evidence>
<organism evidence="3 4">
    <name type="scientific">Penicillium subrubescens</name>
    <dbReference type="NCBI Taxonomy" id="1316194"/>
    <lineage>
        <taxon>Eukaryota</taxon>
        <taxon>Fungi</taxon>
        <taxon>Dikarya</taxon>
        <taxon>Ascomycota</taxon>
        <taxon>Pezizomycotina</taxon>
        <taxon>Eurotiomycetes</taxon>
        <taxon>Eurotiomycetidae</taxon>
        <taxon>Eurotiales</taxon>
        <taxon>Aspergillaceae</taxon>
        <taxon>Penicillium</taxon>
    </lineage>
</organism>
<dbReference type="STRING" id="1316194.A0A1Q5TEP0"/>
<dbReference type="EMBL" id="MNBE01000666">
    <property type="protein sequence ID" value="OKO98703.1"/>
    <property type="molecule type" value="Genomic_DNA"/>
</dbReference>
<reference evidence="3 4" key="1">
    <citation type="submission" date="2016-10" db="EMBL/GenBank/DDBJ databases">
        <title>Genome sequence of the ascomycete fungus Penicillium subrubescens.</title>
        <authorList>
            <person name="De Vries R.P."/>
            <person name="Peng M."/>
            <person name="Dilokpimol A."/>
            <person name="Hilden K."/>
            <person name="Makela M.R."/>
            <person name="Grigoriev I."/>
            <person name="Riley R."/>
            <person name="Granchi Z."/>
        </authorList>
    </citation>
    <scope>NUCLEOTIDE SEQUENCE [LARGE SCALE GENOMIC DNA]</scope>
    <source>
        <strain evidence="3 4">CBS 132785</strain>
    </source>
</reference>
<name>A0A1Q5TEP0_9EURO</name>
<dbReference type="InterPro" id="IPR054505">
    <property type="entry name" value="Myb_DNA-bind_8"/>
</dbReference>
<accession>A0A1Q5TEP0</accession>
<dbReference type="OrthoDB" id="3944408at2759"/>
<dbReference type="Pfam" id="PF22980">
    <property type="entry name" value="Myb_DNA-bind_8"/>
    <property type="match status" value="1"/>
</dbReference>
<dbReference type="AlphaFoldDB" id="A0A1Q5TEP0"/>
<comment type="caution">
    <text evidence="3">The sequence shown here is derived from an EMBL/GenBank/DDBJ whole genome shotgun (WGS) entry which is preliminary data.</text>
</comment>
<dbReference type="Proteomes" id="UP000186955">
    <property type="component" value="Unassembled WGS sequence"/>
</dbReference>
<keyword evidence="4" id="KW-1185">Reference proteome</keyword>
<evidence type="ECO:0000259" key="2">
    <source>
        <dbReference type="Pfam" id="PF22980"/>
    </source>
</evidence>